<dbReference type="InterPro" id="IPR045851">
    <property type="entry name" value="AMP-bd_C_sf"/>
</dbReference>
<dbReference type="GO" id="GO:0016874">
    <property type="term" value="F:ligase activity"/>
    <property type="evidence" value="ECO:0007669"/>
    <property type="project" value="UniProtKB-KW"/>
</dbReference>
<dbReference type="InterPro" id="IPR042099">
    <property type="entry name" value="ANL_N_sf"/>
</dbReference>
<dbReference type="EMBL" id="JBEDNZ010000012">
    <property type="protein sequence ID" value="KAL0831058.1"/>
    <property type="molecule type" value="Genomic_DNA"/>
</dbReference>
<name>A0ABD0SZ68_LOXSC</name>
<accession>A0ABD0SZ68</accession>
<comment type="subcellular location">
    <subcellularLocation>
        <location evidence="1">Peroxisome</location>
    </subcellularLocation>
</comment>
<evidence type="ECO:0000256" key="1">
    <source>
        <dbReference type="ARBA" id="ARBA00004275"/>
    </source>
</evidence>
<evidence type="ECO:0000313" key="9">
    <source>
        <dbReference type="Proteomes" id="UP001549921"/>
    </source>
</evidence>
<keyword evidence="5" id="KW-0812">Transmembrane</keyword>
<keyword evidence="4" id="KW-0576">Peroxisome</keyword>
<gene>
    <name evidence="8" type="ORF">ABMA28_001938</name>
</gene>
<evidence type="ECO:0000256" key="3">
    <source>
        <dbReference type="ARBA" id="ARBA00022598"/>
    </source>
</evidence>
<dbReference type="PANTHER" id="PTHR24096:SF149">
    <property type="entry name" value="AMP-BINDING DOMAIN-CONTAINING PROTEIN-RELATED"/>
    <property type="match status" value="1"/>
</dbReference>
<sequence>MSHTVVRGQPTSSQLYLDTILDEIIITEEGIEHKRKSREDVNLAEIIYYCMKKRIGEIFMINGSNGDRITNGQVLKYAVPLARALQARNVKDRNIIIMMRNTEHMAFLYYAALFSGVVPLMIDSNSTVYEIRHFMDLAFPYIVFCDRDRVDNFKTAVKETNSSDLTIVIGDDIQCLKSFYDGHDDDVMSFCVSYASPDSTALLLPTSGTSGLAKATILDHNGLTAQLPVLWIHHADFPKPTEMALLLSSAQWMTHTILMTTCPVYGVKLLMTPQKPTVEHVLDIIEKIRPTWTLFGPTFAQTIAQRALSQQLVSLQTVILTGAPLTQSIANILKERLPASCYFGSGVGMTETHGFFTMPGPKSAWDSNDKIMNTWFYKVIIFPQLIGDDGKESNKKGELLLKSSTCPFKGYYNNIQETREAVSQDGWLLTGDVFYVVDFEEVYYVERKKLWFKYLNYHISPVELENVINMVAGVQECVVCETENGPAAAVVLRPGFSSDVKIKIHEAINSTLSDHKRLRGGIAFVSSLLYTHSGKIKRAECAMLIKNLACSKKLKTIDCNYTM</sequence>
<comment type="similarity">
    <text evidence="2">Belongs to the ATP-dependent AMP-binding enzyme family.</text>
</comment>
<keyword evidence="5" id="KW-1133">Transmembrane helix</keyword>
<protein>
    <submittedName>
        <fullName evidence="8">Uncharacterized protein</fullName>
    </submittedName>
</protein>
<dbReference type="Pfam" id="PF13193">
    <property type="entry name" value="AMP-binding_C"/>
    <property type="match status" value="1"/>
</dbReference>
<dbReference type="Gene3D" id="3.40.50.12780">
    <property type="entry name" value="N-terminal domain of ligase-like"/>
    <property type="match status" value="1"/>
</dbReference>
<dbReference type="PROSITE" id="PS00455">
    <property type="entry name" value="AMP_BINDING"/>
    <property type="match status" value="1"/>
</dbReference>
<dbReference type="Gene3D" id="3.30.300.30">
    <property type="match status" value="1"/>
</dbReference>
<dbReference type="InterPro" id="IPR000873">
    <property type="entry name" value="AMP-dep_synth/lig_dom"/>
</dbReference>
<dbReference type="AlphaFoldDB" id="A0ABD0SZ68"/>
<evidence type="ECO:0000313" key="8">
    <source>
        <dbReference type="EMBL" id="KAL0831058.1"/>
    </source>
</evidence>
<evidence type="ECO:0000256" key="2">
    <source>
        <dbReference type="ARBA" id="ARBA00006432"/>
    </source>
</evidence>
<evidence type="ECO:0000256" key="4">
    <source>
        <dbReference type="ARBA" id="ARBA00023140"/>
    </source>
</evidence>
<dbReference type="SUPFAM" id="SSF56801">
    <property type="entry name" value="Acetyl-CoA synthetase-like"/>
    <property type="match status" value="1"/>
</dbReference>
<proteinExistence type="inferred from homology"/>
<evidence type="ECO:0000259" key="6">
    <source>
        <dbReference type="Pfam" id="PF00501"/>
    </source>
</evidence>
<comment type="caution">
    <text evidence="8">The sequence shown here is derived from an EMBL/GenBank/DDBJ whole genome shotgun (WGS) entry which is preliminary data.</text>
</comment>
<dbReference type="Pfam" id="PF00501">
    <property type="entry name" value="AMP-binding"/>
    <property type="match status" value="1"/>
</dbReference>
<feature type="domain" description="AMP-dependent synthetase/ligase" evidence="6">
    <location>
        <begin position="58"/>
        <end position="412"/>
    </location>
</feature>
<reference evidence="8 9" key="1">
    <citation type="submission" date="2024-06" db="EMBL/GenBank/DDBJ databases">
        <title>A chromosome-level genome assembly of beet webworm, Loxostege sticticalis.</title>
        <authorList>
            <person name="Zhang Y."/>
        </authorList>
    </citation>
    <scope>NUCLEOTIDE SEQUENCE [LARGE SCALE GENOMIC DNA]</scope>
    <source>
        <strain evidence="8">AQ028</strain>
        <tissue evidence="8">Male pupae</tissue>
    </source>
</reference>
<organism evidence="8 9">
    <name type="scientific">Loxostege sticticalis</name>
    <name type="common">Beet webworm moth</name>
    <dbReference type="NCBI Taxonomy" id="481309"/>
    <lineage>
        <taxon>Eukaryota</taxon>
        <taxon>Metazoa</taxon>
        <taxon>Ecdysozoa</taxon>
        <taxon>Arthropoda</taxon>
        <taxon>Hexapoda</taxon>
        <taxon>Insecta</taxon>
        <taxon>Pterygota</taxon>
        <taxon>Neoptera</taxon>
        <taxon>Endopterygota</taxon>
        <taxon>Lepidoptera</taxon>
        <taxon>Glossata</taxon>
        <taxon>Ditrysia</taxon>
        <taxon>Pyraloidea</taxon>
        <taxon>Crambidae</taxon>
        <taxon>Pyraustinae</taxon>
        <taxon>Loxostege</taxon>
    </lineage>
</organism>
<evidence type="ECO:0000259" key="7">
    <source>
        <dbReference type="Pfam" id="PF13193"/>
    </source>
</evidence>
<dbReference type="InterPro" id="IPR020845">
    <property type="entry name" value="AMP-binding_CS"/>
</dbReference>
<dbReference type="InterPro" id="IPR025110">
    <property type="entry name" value="AMP-bd_C"/>
</dbReference>
<feature type="domain" description="AMP-binding enzyme C-terminal" evidence="7">
    <location>
        <begin position="463"/>
        <end position="535"/>
    </location>
</feature>
<feature type="transmembrane region" description="Helical" evidence="5">
    <location>
        <begin position="106"/>
        <end position="122"/>
    </location>
</feature>
<keyword evidence="5" id="KW-0472">Membrane</keyword>
<evidence type="ECO:0000256" key="5">
    <source>
        <dbReference type="SAM" id="Phobius"/>
    </source>
</evidence>
<dbReference type="PANTHER" id="PTHR24096">
    <property type="entry name" value="LONG-CHAIN-FATTY-ACID--COA LIGASE"/>
    <property type="match status" value="1"/>
</dbReference>
<dbReference type="Proteomes" id="UP001549921">
    <property type="component" value="Unassembled WGS sequence"/>
</dbReference>
<dbReference type="GO" id="GO:0005777">
    <property type="term" value="C:peroxisome"/>
    <property type="evidence" value="ECO:0007669"/>
    <property type="project" value="UniProtKB-SubCell"/>
</dbReference>
<keyword evidence="3" id="KW-0436">Ligase</keyword>